<keyword evidence="7" id="KW-0732">Signal</keyword>
<dbReference type="NCBIfam" id="NF033103">
    <property type="entry name" value="bla_class_A"/>
    <property type="match status" value="1"/>
</dbReference>
<dbReference type="PANTHER" id="PTHR35333:SF3">
    <property type="entry name" value="BETA-LACTAMASE-TYPE TRANSPEPTIDASE FOLD CONTAINING PROTEIN"/>
    <property type="match status" value="1"/>
</dbReference>
<evidence type="ECO:0000256" key="2">
    <source>
        <dbReference type="ARBA" id="ARBA00009009"/>
    </source>
</evidence>
<gene>
    <name evidence="9" type="ORF">SAMN04487995_2288</name>
</gene>
<dbReference type="InterPro" id="IPR012338">
    <property type="entry name" value="Beta-lactam/transpept-like"/>
</dbReference>
<evidence type="ECO:0000313" key="10">
    <source>
        <dbReference type="Proteomes" id="UP000199532"/>
    </source>
</evidence>
<dbReference type="PRINTS" id="PR00118">
    <property type="entry name" value="BLACTAMASEA"/>
</dbReference>
<keyword evidence="5 6" id="KW-0046">Antibiotic resistance</keyword>
<dbReference type="OrthoDB" id="9772863at2"/>
<evidence type="ECO:0000259" key="8">
    <source>
        <dbReference type="Pfam" id="PF13354"/>
    </source>
</evidence>
<dbReference type="InterPro" id="IPR045155">
    <property type="entry name" value="Beta-lactam_cat"/>
</dbReference>
<keyword evidence="4 6" id="KW-0378">Hydrolase</keyword>
<evidence type="ECO:0000256" key="4">
    <source>
        <dbReference type="ARBA" id="ARBA00022801"/>
    </source>
</evidence>
<dbReference type="Proteomes" id="UP000199532">
    <property type="component" value="Unassembled WGS sequence"/>
</dbReference>
<evidence type="ECO:0000256" key="3">
    <source>
        <dbReference type="ARBA" id="ARBA00012865"/>
    </source>
</evidence>
<organism evidence="9 10">
    <name type="scientific">Dyadobacter koreensis</name>
    <dbReference type="NCBI Taxonomy" id="408657"/>
    <lineage>
        <taxon>Bacteria</taxon>
        <taxon>Pseudomonadati</taxon>
        <taxon>Bacteroidota</taxon>
        <taxon>Cytophagia</taxon>
        <taxon>Cytophagales</taxon>
        <taxon>Spirosomataceae</taxon>
        <taxon>Dyadobacter</taxon>
    </lineage>
</organism>
<sequence length="305" mass="34044">MNSRIQLKVFPLFMIALFLLTNNNVNAQKQHEIFRQKIEKILPQAKGTVGVAIMGLEDRETFLFNEGLKYPMQSVYKFPLAMAVLNQVDKGKLSLNQKIHITSKDLLPNTWSPIREKYPKGNVDLKLSEILAYTVSQSDNNGCDILFRLIGGTKKVDAYIHSLGIKSIAIAATEEEMHKDWNAQFANWCKPRAMLRLLEIFYKGKALSKTSNDFLWKVMTETTSGPNKIKGLLPKSASVAHKTGLSDTKDGVLAATNDAGIMTLPNGEHVAIVVFVSNTPVDEKTRDGVIAQISKAAWDYYLAKK</sequence>
<dbReference type="PANTHER" id="PTHR35333">
    <property type="entry name" value="BETA-LACTAMASE"/>
    <property type="match status" value="1"/>
</dbReference>
<feature type="signal peptide" evidence="7">
    <location>
        <begin position="1"/>
        <end position="27"/>
    </location>
</feature>
<dbReference type="EMBL" id="FNXY01000003">
    <property type="protein sequence ID" value="SEI80306.1"/>
    <property type="molecule type" value="Genomic_DNA"/>
</dbReference>
<dbReference type="SUPFAM" id="SSF56601">
    <property type="entry name" value="beta-lactamase/transpeptidase-like"/>
    <property type="match status" value="1"/>
</dbReference>
<dbReference type="AlphaFoldDB" id="A0A1H6TLW0"/>
<dbReference type="STRING" id="408657.SAMN04487995_2288"/>
<dbReference type="InterPro" id="IPR023650">
    <property type="entry name" value="Beta-lactam_class-A_AS"/>
</dbReference>
<evidence type="ECO:0000256" key="7">
    <source>
        <dbReference type="SAM" id="SignalP"/>
    </source>
</evidence>
<dbReference type="PROSITE" id="PS00146">
    <property type="entry name" value="BETA_LACTAMASE_A"/>
    <property type="match status" value="1"/>
</dbReference>
<evidence type="ECO:0000256" key="1">
    <source>
        <dbReference type="ARBA" id="ARBA00001526"/>
    </source>
</evidence>
<evidence type="ECO:0000313" key="9">
    <source>
        <dbReference type="EMBL" id="SEI80306.1"/>
    </source>
</evidence>
<dbReference type="GO" id="GO:0046677">
    <property type="term" value="P:response to antibiotic"/>
    <property type="evidence" value="ECO:0007669"/>
    <property type="project" value="UniProtKB-UniRule"/>
</dbReference>
<dbReference type="InterPro" id="IPR000871">
    <property type="entry name" value="Beta-lactam_class-A"/>
</dbReference>
<reference evidence="9 10" key="1">
    <citation type="submission" date="2016-10" db="EMBL/GenBank/DDBJ databases">
        <authorList>
            <person name="de Groot N.N."/>
        </authorList>
    </citation>
    <scope>NUCLEOTIDE SEQUENCE [LARGE SCALE GENOMIC DNA]</scope>
    <source>
        <strain evidence="9 10">DSM 19938</strain>
    </source>
</reference>
<dbReference type="Pfam" id="PF13354">
    <property type="entry name" value="Beta-lactamase2"/>
    <property type="match status" value="1"/>
</dbReference>
<dbReference type="GO" id="GO:0030655">
    <property type="term" value="P:beta-lactam antibiotic catabolic process"/>
    <property type="evidence" value="ECO:0007669"/>
    <property type="project" value="InterPro"/>
</dbReference>
<proteinExistence type="inferred from homology"/>
<comment type="catalytic activity">
    <reaction evidence="1 6">
        <text>a beta-lactam + H2O = a substituted beta-amino acid</text>
        <dbReference type="Rhea" id="RHEA:20401"/>
        <dbReference type="ChEBI" id="CHEBI:15377"/>
        <dbReference type="ChEBI" id="CHEBI:35627"/>
        <dbReference type="ChEBI" id="CHEBI:140347"/>
        <dbReference type="EC" id="3.5.2.6"/>
    </reaction>
</comment>
<keyword evidence="10" id="KW-1185">Reference proteome</keyword>
<evidence type="ECO:0000256" key="5">
    <source>
        <dbReference type="ARBA" id="ARBA00023251"/>
    </source>
</evidence>
<protein>
    <recommendedName>
        <fullName evidence="3 6">Beta-lactamase</fullName>
        <ecNumber evidence="3 6">3.5.2.6</ecNumber>
    </recommendedName>
</protein>
<evidence type="ECO:0000256" key="6">
    <source>
        <dbReference type="RuleBase" id="RU361140"/>
    </source>
</evidence>
<dbReference type="EC" id="3.5.2.6" evidence="3 6"/>
<feature type="chain" id="PRO_5011714430" description="Beta-lactamase" evidence="7">
    <location>
        <begin position="28"/>
        <end position="305"/>
    </location>
</feature>
<feature type="domain" description="Beta-lactamase class A catalytic" evidence="8">
    <location>
        <begin position="50"/>
        <end position="276"/>
    </location>
</feature>
<accession>A0A1H6TLW0</accession>
<comment type="similarity">
    <text evidence="2 6">Belongs to the class-A beta-lactamase family.</text>
</comment>
<dbReference type="NCBIfam" id="NF012099">
    <property type="entry name" value="SubclassA2"/>
    <property type="match status" value="1"/>
</dbReference>
<dbReference type="GO" id="GO:0008800">
    <property type="term" value="F:beta-lactamase activity"/>
    <property type="evidence" value="ECO:0007669"/>
    <property type="project" value="UniProtKB-UniRule"/>
</dbReference>
<dbReference type="Gene3D" id="3.40.710.10">
    <property type="entry name" value="DD-peptidase/beta-lactamase superfamily"/>
    <property type="match status" value="1"/>
</dbReference>
<name>A0A1H6TLW0_9BACT</name>